<evidence type="ECO:0000313" key="1">
    <source>
        <dbReference type="EMBL" id="CAL8129315.1"/>
    </source>
</evidence>
<evidence type="ECO:0000313" key="2">
    <source>
        <dbReference type="Proteomes" id="UP001642540"/>
    </source>
</evidence>
<reference evidence="1 2" key="1">
    <citation type="submission" date="2024-08" db="EMBL/GenBank/DDBJ databases">
        <authorList>
            <person name="Cucini C."/>
            <person name="Frati F."/>
        </authorList>
    </citation>
    <scope>NUCLEOTIDE SEQUENCE [LARGE SCALE GENOMIC DNA]</scope>
</reference>
<proteinExistence type="predicted"/>
<comment type="caution">
    <text evidence="1">The sequence shown here is derived from an EMBL/GenBank/DDBJ whole genome shotgun (WGS) entry which is preliminary data.</text>
</comment>
<dbReference type="Gene3D" id="3.80.10.10">
    <property type="entry name" value="Ribonuclease Inhibitor"/>
    <property type="match status" value="1"/>
</dbReference>
<keyword evidence="2" id="KW-1185">Reference proteome</keyword>
<dbReference type="SUPFAM" id="SSF52047">
    <property type="entry name" value="RNI-like"/>
    <property type="match status" value="1"/>
</dbReference>
<accession>A0ABP1RJX6</accession>
<organism evidence="1 2">
    <name type="scientific">Orchesella dallaii</name>
    <dbReference type="NCBI Taxonomy" id="48710"/>
    <lineage>
        <taxon>Eukaryota</taxon>
        <taxon>Metazoa</taxon>
        <taxon>Ecdysozoa</taxon>
        <taxon>Arthropoda</taxon>
        <taxon>Hexapoda</taxon>
        <taxon>Collembola</taxon>
        <taxon>Entomobryomorpha</taxon>
        <taxon>Entomobryoidea</taxon>
        <taxon>Orchesellidae</taxon>
        <taxon>Orchesellinae</taxon>
        <taxon>Orchesella</taxon>
    </lineage>
</organism>
<protein>
    <submittedName>
        <fullName evidence="1">Uncharacterized protein</fullName>
    </submittedName>
</protein>
<dbReference type="EMBL" id="CAXLJM020000076">
    <property type="protein sequence ID" value="CAL8129315.1"/>
    <property type="molecule type" value="Genomic_DNA"/>
</dbReference>
<dbReference type="InterPro" id="IPR032675">
    <property type="entry name" value="LRR_dom_sf"/>
</dbReference>
<dbReference type="Proteomes" id="UP001642540">
    <property type="component" value="Unassembled WGS sequence"/>
</dbReference>
<gene>
    <name evidence="1" type="ORF">ODALV1_LOCUS23071</name>
</gene>
<sequence length="294" mass="34078">MGLISFFAKFGDNLTSLILTSVILSPETLIGILGNTPNLKALNLMRMVFRGDLANCAQLPALQHLQHVRVFQIQILEKKEDTAWNNLYNDGGLGENQLYDWLLSPYKEQLVTLDIYRRIGIRTATNYANLKRLFVYHVNFASFLQPHLFQYPRLKSLFLINVKIKFNGDIMDWFQQYIEPLAKTLSELHLDLPRQLEPNGPLFQLSTKLTHSQNKTGKVVFPEMKTFAITFPQFPEEVQVIKTLIKRFPNLEKLMFLDRSWRFQVAVGDSQSVLGSEEYVKVCPKLKKVMIRRL</sequence>
<name>A0ABP1RJX6_9HEXA</name>